<dbReference type="Proteomes" id="UP000019487">
    <property type="component" value="Unassembled WGS sequence"/>
</dbReference>
<protein>
    <submittedName>
        <fullName evidence="1">Uncharacterized protein</fullName>
    </submittedName>
</protein>
<evidence type="ECO:0000313" key="1">
    <source>
        <dbReference type="EMBL" id="ESZ93488.1"/>
    </source>
</evidence>
<evidence type="ECO:0000313" key="2">
    <source>
        <dbReference type="Proteomes" id="UP000019487"/>
    </source>
</evidence>
<reference evidence="1 2" key="1">
    <citation type="journal article" date="2014" name="Genome Announc.">
        <title>Draft genome sequence of Sclerotinia borealis, a psychrophilic plant pathogenic fungus.</title>
        <authorList>
            <person name="Mardanov A.V."/>
            <person name="Beletsky A.V."/>
            <person name="Kadnikov V.V."/>
            <person name="Ignatov A.N."/>
            <person name="Ravin N.V."/>
        </authorList>
    </citation>
    <scope>NUCLEOTIDE SEQUENCE [LARGE SCALE GENOMIC DNA]</scope>
    <source>
        <strain evidence="2">F-4157</strain>
    </source>
</reference>
<dbReference type="OrthoDB" id="5427977at2759"/>
<accession>W9CCD9</accession>
<dbReference type="AlphaFoldDB" id="W9CCD9"/>
<comment type="caution">
    <text evidence="1">The sequence shown here is derived from an EMBL/GenBank/DDBJ whole genome shotgun (WGS) entry which is preliminary data.</text>
</comment>
<sequence length="90" mass="9939">MPFAQKSTYPCHSLAKPDIYSGKTATLSQRTLEGSKKRKLREIAPVKTAASVAQFDESGPPGMIFILAELSGLREQVAKLGDRELYKVRE</sequence>
<dbReference type="EMBL" id="AYSA01000314">
    <property type="protein sequence ID" value="ESZ93488.1"/>
    <property type="molecule type" value="Genomic_DNA"/>
</dbReference>
<name>W9CCD9_SCLBF</name>
<gene>
    <name evidence="1" type="ORF">SBOR_6137</name>
</gene>
<proteinExistence type="predicted"/>
<keyword evidence="2" id="KW-1185">Reference proteome</keyword>
<dbReference type="HOGENOM" id="CLU_2442135_0_0_1"/>
<organism evidence="1 2">
    <name type="scientific">Sclerotinia borealis (strain F-4128)</name>
    <dbReference type="NCBI Taxonomy" id="1432307"/>
    <lineage>
        <taxon>Eukaryota</taxon>
        <taxon>Fungi</taxon>
        <taxon>Dikarya</taxon>
        <taxon>Ascomycota</taxon>
        <taxon>Pezizomycotina</taxon>
        <taxon>Leotiomycetes</taxon>
        <taxon>Helotiales</taxon>
        <taxon>Sclerotiniaceae</taxon>
        <taxon>Sclerotinia</taxon>
    </lineage>
</organism>